<proteinExistence type="inferred from homology"/>
<evidence type="ECO:0000256" key="2">
    <source>
        <dbReference type="SAM" id="SignalP"/>
    </source>
</evidence>
<reference evidence="5 6" key="1">
    <citation type="journal article" date="2010" name="Nature">
        <title>Genome sequencing and analysis of the model grass Brachypodium distachyon.</title>
        <authorList>
            <consortium name="International Brachypodium Initiative"/>
        </authorList>
    </citation>
    <scope>NUCLEOTIDE SEQUENCE [LARGE SCALE GENOMIC DNA]</scope>
    <source>
        <strain evidence="5">Bd21</strain>
        <strain evidence="6">cv. Bd21</strain>
    </source>
</reference>
<dbReference type="Pfam" id="PF14543">
    <property type="entry name" value="TAXi_N"/>
    <property type="match status" value="1"/>
</dbReference>
<dbReference type="InterPro" id="IPR001461">
    <property type="entry name" value="Aspartic_peptidase_A1"/>
</dbReference>
<evidence type="ECO:0000259" key="3">
    <source>
        <dbReference type="Pfam" id="PF14541"/>
    </source>
</evidence>
<organism evidence="6">
    <name type="scientific">Brachypodium distachyon</name>
    <name type="common">Purple false brome</name>
    <name type="synonym">Trachynia distachya</name>
    <dbReference type="NCBI Taxonomy" id="15368"/>
    <lineage>
        <taxon>Eukaryota</taxon>
        <taxon>Viridiplantae</taxon>
        <taxon>Streptophyta</taxon>
        <taxon>Embryophyta</taxon>
        <taxon>Tracheophyta</taxon>
        <taxon>Spermatophyta</taxon>
        <taxon>Magnoliopsida</taxon>
        <taxon>Liliopsida</taxon>
        <taxon>Poales</taxon>
        <taxon>Poaceae</taxon>
        <taxon>BOP clade</taxon>
        <taxon>Pooideae</taxon>
        <taxon>Stipodae</taxon>
        <taxon>Brachypodieae</taxon>
        <taxon>Brachypodium</taxon>
    </lineage>
</organism>
<dbReference type="InterPro" id="IPR021109">
    <property type="entry name" value="Peptidase_aspartic_dom_sf"/>
</dbReference>
<dbReference type="InterPro" id="IPR032861">
    <property type="entry name" value="TAXi_N"/>
</dbReference>
<evidence type="ECO:0000256" key="1">
    <source>
        <dbReference type="ARBA" id="ARBA00007447"/>
    </source>
</evidence>
<keyword evidence="7" id="KW-1185">Reference proteome</keyword>
<evidence type="ECO:0000313" key="7">
    <source>
        <dbReference type="Proteomes" id="UP000008810"/>
    </source>
</evidence>
<dbReference type="Gramene" id="KQK02539">
    <property type="protein sequence ID" value="KQK02539"/>
    <property type="gene ID" value="BRADI_2g02140v3"/>
</dbReference>
<dbReference type="OrthoDB" id="1258937at2759"/>
<dbReference type="EMBL" id="CM000881">
    <property type="protein sequence ID" value="KQK02539.1"/>
    <property type="molecule type" value="Genomic_DNA"/>
</dbReference>
<dbReference type="SUPFAM" id="SSF50630">
    <property type="entry name" value="Acid proteases"/>
    <property type="match status" value="1"/>
</dbReference>
<name>I1HBP0_BRADI</name>
<evidence type="ECO:0008006" key="8">
    <source>
        <dbReference type="Google" id="ProtNLM"/>
    </source>
</evidence>
<evidence type="ECO:0000313" key="6">
    <source>
        <dbReference type="EnsemblPlants" id="KQK02539"/>
    </source>
</evidence>
<dbReference type="GO" id="GO:0004190">
    <property type="term" value="F:aspartic-type endopeptidase activity"/>
    <property type="evidence" value="ECO:0007669"/>
    <property type="project" value="InterPro"/>
</dbReference>
<dbReference type="PANTHER" id="PTHR47965">
    <property type="entry name" value="ASPARTYL PROTEASE-RELATED"/>
    <property type="match status" value="1"/>
</dbReference>
<dbReference type="InterPro" id="IPR032799">
    <property type="entry name" value="TAXi_C"/>
</dbReference>
<keyword evidence="2" id="KW-0732">Signal</keyword>
<dbReference type="RefSeq" id="XP_010232953.1">
    <property type="nucleotide sequence ID" value="XM_010234651.3"/>
</dbReference>
<feature type="chain" id="PRO_5014094447" description="Peptidase A1 domain-containing protein" evidence="2">
    <location>
        <begin position="24"/>
        <end position="379"/>
    </location>
</feature>
<dbReference type="Proteomes" id="UP000008810">
    <property type="component" value="Chromosome 2"/>
</dbReference>
<dbReference type="Pfam" id="PF14541">
    <property type="entry name" value="TAXi_C"/>
    <property type="match status" value="1"/>
</dbReference>
<gene>
    <name evidence="6" type="primary">LOC104583008</name>
    <name evidence="5" type="ORF">BRADI_2g02140v3</name>
</gene>
<dbReference type="Gene3D" id="2.40.70.10">
    <property type="entry name" value="Acid Proteases"/>
    <property type="match status" value="2"/>
</dbReference>
<dbReference type="HOGENOM" id="CLU_032185_1_0_1"/>
<dbReference type="AlphaFoldDB" id="I1HBP0"/>
<dbReference type="GO" id="GO:0006508">
    <property type="term" value="P:proteolysis"/>
    <property type="evidence" value="ECO:0007669"/>
    <property type="project" value="InterPro"/>
</dbReference>
<dbReference type="KEGG" id="bdi:104583008"/>
<dbReference type="EnsemblPlants" id="KQK02539">
    <property type="protein sequence ID" value="KQK02539"/>
    <property type="gene ID" value="BRADI_2g02140v3"/>
</dbReference>
<feature type="signal peptide" evidence="2">
    <location>
        <begin position="1"/>
        <end position="23"/>
    </location>
</feature>
<dbReference type="STRING" id="15368.I1HBP0"/>
<accession>I1HBP0</accession>
<dbReference type="PANTHER" id="PTHR47965:SF71">
    <property type="entry name" value="PEPTIDASE A1 DOMAIN-CONTAINING PROTEIN"/>
    <property type="match status" value="1"/>
</dbReference>
<dbReference type="eggNOG" id="KOG1339">
    <property type="taxonomic scope" value="Eukaryota"/>
</dbReference>
<dbReference type="GeneID" id="104583008"/>
<reference evidence="5" key="2">
    <citation type="submission" date="2017-06" db="EMBL/GenBank/DDBJ databases">
        <title>WGS assembly of Brachypodium distachyon.</title>
        <authorList>
            <consortium name="The International Brachypodium Initiative"/>
            <person name="Lucas S."/>
            <person name="Harmon-Smith M."/>
            <person name="Lail K."/>
            <person name="Tice H."/>
            <person name="Grimwood J."/>
            <person name="Bruce D."/>
            <person name="Barry K."/>
            <person name="Shu S."/>
            <person name="Lindquist E."/>
            <person name="Wang M."/>
            <person name="Pitluck S."/>
            <person name="Vogel J.P."/>
            <person name="Garvin D.F."/>
            <person name="Mockler T.C."/>
            <person name="Schmutz J."/>
            <person name="Rokhsar D."/>
            <person name="Bevan M.W."/>
        </authorList>
    </citation>
    <scope>NUCLEOTIDE SEQUENCE</scope>
    <source>
        <strain evidence="5">Bd21</strain>
    </source>
</reference>
<reference evidence="6" key="3">
    <citation type="submission" date="2018-08" db="UniProtKB">
        <authorList>
            <consortium name="EnsemblPlants"/>
        </authorList>
    </citation>
    <scope>IDENTIFICATION</scope>
    <source>
        <strain evidence="6">cv. Bd21</strain>
    </source>
</reference>
<evidence type="ECO:0000259" key="4">
    <source>
        <dbReference type="Pfam" id="PF14543"/>
    </source>
</evidence>
<evidence type="ECO:0000313" key="5">
    <source>
        <dbReference type="EMBL" id="KQK02539.1"/>
    </source>
</evidence>
<comment type="similarity">
    <text evidence="1">Belongs to the peptidase A1 family.</text>
</comment>
<protein>
    <recommendedName>
        <fullName evidence="8">Peptidase A1 domain-containing protein</fullName>
    </recommendedName>
</protein>
<feature type="domain" description="Xylanase inhibitor N-terminal" evidence="4">
    <location>
        <begin position="100"/>
        <end position="157"/>
    </location>
</feature>
<feature type="domain" description="Xylanase inhibitor C-terminal" evidence="3">
    <location>
        <begin position="202"/>
        <end position="363"/>
    </location>
</feature>
<sequence>MWHPKTILLALVLVAVSLRACTGSTTGLSGKPLVTDVSFNPTTHAYTSPLDHGRPLLLDVSGAAISMPCTAPTPPPTTKVTLVASETDGKKLLQQVNFPATASCGAPPVDGAIGVAGLGPSPLSFSSQVASLQKIPNKFALCLSRNPNSPGAAIFGGGPLFSPEVITTRLTRRPAEILDVTKIMSPEIPLRLPPHAGALHQVSARGIAVDGKPLAVTGGGQPIDIGFSTRNPYTELRDDVYRGVLDGIERALGPNAAGAKVPATAPFELCYDLKRLNVYVLPRVEFMLEGGQSWNIVDKADVHDMEHSGVQAVSSSGNNAACFPYVRMKQQPSEGMPAVVIGGFHMAHRVVVFDQDKQKLSFTPSFISDQPALGCGRSA</sequence>